<comment type="caution">
    <text evidence="1">The sequence shown here is derived from an EMBL/GenBank/DDBJ whole genome shotgun (WGS) entry which is preliminary data.</text>
</comment>
<accession>A0ACC2F9T2</accession>
<dbReference type="Proteomes" id="UP001157502">
    <property type="component" value="Chromosome 31"/>
</dbReference>
<sequence>MELSHTVGVRLWAFEGVLSLTCHSNNKRSTGHLQKAPGCHDPPQTDRMGDCREVKTPERLEQLLKCMEVLLSEVEQLRGYCGHSMTELTRVLLELREERREMTERYEVLSQDVQSAVEALGELQETKFTFDSKMRQTQKLNRQL</sequence>
<gene>
    <name evidence="1" type="ORF">DPEC_G00320160</name>
</gene>
<keyword evidence="2" id="KW-1185">Reference proteome</keyword>
<organism evidence="1 2">
    <name type="scientific">Dallia pectoralis</name>
    <name type="common">Alaska blackfish</name>
    <dbReference type="NCBI Taxonomy" id="75939"/>
    <lineage>
        <taxon>Eukaryota</taxon>
        <taxon>Metazoa</taxon>
        <taxon>Chordata</taxon>
        <taxon>Craniata</taxon>
        <taxon>Vertebrata</taxon>
        <taxon>Euteleostomi</taxon>
        <taxon>Actinopterygii</taxon>
        <taxon>Neopterygii</taxon>
        <taxon>Teleostei</taxon>
        <taxon>Protacanthopterygii</taxon>
        <taxon>Esociformes</taxon>
        <taxon>Umbridae</taxon>
        <taxon>Dallia</taxon>
    </lineage>
</organism>
<reference evidence="1" key="1">
    <citation type="submission" date="2021-05" db="EMBL/GenBank/DDBJ databases">
        <authorList>
            <person name="Pan Q."/>
            <person name="Jouanno E."/>
            <person name="Zahm M."/>
            <person name="Klopp C."/>
            <person name="Cabau C."/>
            <person name="Louis A."/>
            <person name="Berthelot C."/>
            <person name="Parey E."/>
            <person name="Roest Crollius H."/>
            <person name="Montfort J."/>
            <person name="Robinson-Rechavi M."/>
            <person name="Bouchez O."/>
            <person name="Lampietro C."/>
            <person name="Lopez Roques C."/>
            <person name="Donnadieu C."/>
            <person name="Postlethwait J."/>
            <person name="Bobe J."/>
            <person name="Dillon D."/>
            <person name="Chandos A."/>
            <person name="von Hippel F."/>
            <person name="Guiguen Y."/>
        </authorList>
    </citation>
    <scope>NUCLEOTIDE SEQUENCE</scope>
    <source>
        <strain evidence="1">YG-Jan2019</strain>
    </source>
</reference>
<protein>
    <submittedName>
        <fullName evidence="1">Uncharacterized protein</fullName>
    </submittedName>
</protein>
<dbReference type="EMBL" id="CM055758">
    <property type="protein sequence ID" value="KAJ7988104.1"/>
    <property type="molecule type" value="Genomic_DNA"/>
</dbReference>
<evidence type="ECO:0000313" key="1">
    <source>
        <dbReference type="EMBL" id="KAJ7988104.1"/>
    </source>
</evidence>
<evidence type="ECO:0000313" key="2">
    <source>
        <dbReference type="Proteomes" id="UP001157502"/>
    </source>
</evidence>
<name>A0ACC2F9T2_DALPE</name>
<proteinExistence type="predicted"/>